<evidence type="ECO:0000313" key="1">
    <source>
        <dbReference type="EMBL" id="KAK7837725.1"/>
    </source>
</evidence>
<gene>
    <name evidence="1" type="ORF">CFP56_020848</name>
</gene>
<reference evidence="1 2" key="1">
    <citation type="journal article" date="2018" name="Sci. Data">
        <title>The draft genome sequence of cork oak.</title>
        <authorList>
            <person name="Ramos A.M."/>
            <person name="Usie A."/>
            <person name="Barbosa P."/>
            <person name="Barros P.M."/>
            <person name="Capote T."/>
            <person name="Chaves I."/>
            <person name="Simoes F."/>
            <person name="Abreu I."/>
            <person name="Carrasquinho I."/>
            <person name="Faro C."/>
            <person name="Guimaraes J.B."/>
            <person name="Mendonca D."/>
            <person name="Nobrega F."/>
            <person name="Rodrigues L."/>
            <person name="Saibo N.J.M."/>
            <person name="Varela M.C."/>
            <person name="Egas C."/>
            <person name="Matos J."/>
            <person name="Miguel C.M."/>
            <person name="Oliveira M.M."/>
            <person name="Ricardo C.P."/>
            <person name="Goncalves S."/>
        </authorList>
    </citation>
    <scope>NUCLEOTIDE SEQUENCE [LARGE SCALE GENOMIC DNA]</scope>
    <source>
        <strain evidence="2">cv. HL8</strain>
    </source>
</reference>
<sequence length="189" mass="21136">MKLAAPASRISNIQFEWATEPKRSNISSNVSNGTKKKQWMKLNALITIPMIRAFNNSRNCTCKPILDSILLPYYTGFDALVSTTFSGNALEGVVTDRIFSFGCSLLKDYQQIVERKQTVPGKHSLDLDIAGLCFIWQQTPPTRSMLRVAAFGGICFDLPSCTQKGMHSDNKMTFSVEKLSQVSFALQRR</sequence>
<proteinExistence type="predicted"/>
<dbReference type="EMBL" id="PKMF04000323">
    <property type="protein sequence ID" value="KAK7837725.1"/>
    <property type="molecule type" value="Genomic_DNA"/>
</dbReference>
<evidence type="ECO:0000313" key="2">
    <source>
        <dbReference type="Proteomes" id="UP000237347"/>
    </source>
</evidence>
<organism evidence="1 2">
    <name type="scientific">Quercus suber</name>
    <name type="common">Cork oak</name>
    <dbReference type="NCBI Taxonomy" id="58331"/>
    <lineage>
        <taxon>Eukaryota</taxon>
        <taxon>Viridiplantae</taxon>
        <taxon>Streptophyta</taxon>
        <taxon>Embryophyta</taxon>
        <taxon>Tracheophyta</taxon>
        <taxon>Spermatophyta</taxon>
        <taxon>Magnoliopsida</taxon>
        <taxon>eudicotyledons</taxon>
        <taxon>Gunneridae</taxon>
        <taxon>Pentapetalae</taxon>
        <taxon>rosids</taxon>
        <taxon>fabids</taxon>
        <taxon>Fagales</taxon>
        <taxon>Fagaceae</taxon>
        <taxon>Quercus</taxon>
    </lineage>
</organism>
<dbReference type="Proteomes" id="UP000237347">
    <property type="component" value="Unassembled WGS sequence"/>
</dbReference>
<name>A0AAW0KE92_QUESU</name>
<comment type="caution">
    <text evidence="1">The sequence shown here is derived from an EMBL/GenBank/DDBJ whole genome shotgun (WGS) entry which is preliminary data.</text>
</comment>
<dbReference type="AlphaFoldDB" id="A0AAW0KE92"/>
<protein>
    <submittedName>
        <fullName evidence="1">Uncharacterized protein</fullName>
    </submittedName>
</protein>
<keyword evidence="2" id="KW-1185">Reference proteome</keyword>
<accession>A0AAW0KE92</accession>